<gene>
    <name evidence="1" type="ORF">TrCOL_g1686</name>
</gene>
<name>A0A9W7GMQ5_9STRA</name>
<protein>
    <recommendedName>
        <fullName evidence="3">PH domain-containing protein</fullName>
    </recommendedName>
</protein>
<evidence type="ECO:0000313" key="2">
    <source>
        <dbReference type="Proteomes" id="UP001165065"/>
    </source>
</evidence>
<dbReference type="Gene3D" id="1.20.1270.60">
    <property type="entry name" value="Arfaptin homology (AH) domain/BAR domain"/>
    <property type="match status" value="1"/>
</dbReference>
<reference evidence="2" key="1">
    <citation type="journal article" date="2023" name="Commun. Biol.">
        <title>Genome analysis of Parmales, the sister group of diatoms, reveals the evolutionary specialization of diatoms from phago-mixotrophs to photoautotrophs.</title>
        <authorList>
            <person name="Ban H."/>
            <person name="Sato S."/>
            <person name="Yoshikawa S."/>
            <person name="Yamada K."/>
            <person name="Nakamura Y."/>
            <person name="Ichinomiya M."/>
            <person name="Sato N."/>
            <person name="Blanc-Mathieu R."/>
            <person name="Endo H."/>
            <person name="Kuwata A."/>
            <person name="Ogata H."/>
        </authorList>
    </citation>
    <scope>NUCLEOTIDE SEQUENCE [LARGE SCALE GENOMIC DNA]</scope>
</reference>
<accession>A0A9W7GMQ5</accession>
<dbReference type="InterPro" id="IPR027267">
    <property type="entry name" value="AH/BAR_dom_sf"/>
</dbReference>
<dbReference type="SUPFAM" id="SSF103657">
    <property type="entry name" value="BAR/IMD domain-like"/>
    <property type="match status" value="1"/>
</dbReference>
<dbReference type="EMBL" id="BRYA01000310">
    <property type="protein sequence ID" value="GMI46740.1"/>
    <property type="molecule type" value="Genomic_DNA"/>
</dbReference>
<dbReference type="AlphaFoldDB" id="A0A9W7GMQ5"/>
<dbReference type="Proteomes" id="UP001165065">
    <property type="component" value="Unassembled WGS sequence"/>
</dbReference>
<organism evidence="1 2">
    <name type="scientific">Triparma columacea</name>
    <dbReference type="NCBI Taxonomy" id="722753"/>
    <lineage>
        <taxon>Eukaryota</taxon>
        <taxon>Sar</taxon>
        <taxon>Stramenopiles</taxon>
        <taxon>Ochrophyta</taxon>
        <taxon>Bolidophyceae</taxon>
        <taxon>Parmales</taxon>
        <taxon>Triparmaceae</taxon>
        <taxon>Triparma</taxon>
    </lineage>
</organism>
<proteinExistence type="predicted"/>
<keyword evidence="2" id="KW-1185">Reference proteome</keyword>
<dbReference type="OrthoDB" id="195725at2759"/>
<comment type="caution">
    <text evidence="1">The sequence shown here is derived from an EMBL/GenBank/DDBJ whole genome shotgun (WGS) entry which is preliminary data.</text>
</comment>
<evidence type="ECO:0008006" key="3">
    <source>
        <dbReference type="Google" id="ProtNLM"/>
    </source>
</evidence>
<sequence>MRNTRFQNLKLYEVKRTEKSQRNFDSSNLYWRSFRTLLTESVLETDRAIEIVEARMLIDRAYAESLEAIGRGDLDSANNPITSSNSKKLKKKVRGEADAATVARRGSLFRMNSEGLLESREQSELGMLSSIIRAHGDQAARYNENVAAIQNEILPELTSLHKSLAEEVSKIELYGDALMLELEASEEKVKGAWAAYEHIVEGMLGGGRGEAKEPREDGLVDDAKDSWCVEMKYTLSVVLVERVWKKANSELGELFARMKTLEFDRRARLQQLLVAFLQRQEQLYLSLPAIYSPSMKSLVEKPIDREKVNEEIGAAIRTGAQNIQLQENRAKLAATKLETDAMEQLAADQQQVVLSELPSPLMSKLLGKVKVLERKKDGMMGGWKLCLALMTADSFLHLFDIPSSAKIQAGSAAEVAFGALIPEVQLPDRATVEKSKVHKKKTSDVVRPWHGLLHPSDSIVLQNSSVQFLPKSGDSCFEVSETIFNTGPSGFFSKTSKRKFTLRAVTQDEAVDWIVSLKAQGGGK</sequence>
<evidence type="ECO:0000313" key="1">
    <source>
        <dbReference type="EMBL" id="GMI46740.1"/>
    </source>
</evidence>